<dbReference type="InterPro" id="IPR036661">
    <property type="entry name" value="Luciferase-like_sf"/>
</dbReference>
<dbReference type="InterPro" id="IPR050766">
    <property type="entry name" value="Bact_Lucif_Oxidored"/>
</dbReference>
<dbReference type="InterPro" id="IPR019949">
    <property type="entry name" value="CmoO-like"/>
</dbReference>
<dbReference type="NCBIfam" id="TIGR03558">
    <property type="entry name" value="oxido_grp_1"/>
    <property type="match status" value="1"/>
</dbReference>
<evidence type="ECO:0000313" key="4">
    <source>
        <dbReference type="Proteomes" id="UP000198650"/>
    </source>
</evidence>
<keyword evidence="4" id="KW-1185">Reference proteome</keyword>
<feature type="domain" description="Luciferase-like" evidence="2">
    <location>
        <begin position="48"/>
        <end position="343"/>
    </location>
</feature>
<dbReference type="Gene3D" id="3.20.20.30">
    <property type="entry name" value="Luciferase-like domain"/>
    <property type="match status" value="1"/>
</dbReference>
<organism evidence="3 4">
    <name type="scientific">Parageobacillus thermantarcticus</name>
    <dbReference type="NCBI Taxonomy" id="186116"/>
    <lineage>
        <taxon>Bacteria</taxon>
        <taxon>Bacillati</taxon>
        <taxon>Bacillota</taxon>
        <taxon>Bacilli</taxon>
        <taxon>Bacillales</taxon>
        <taxon>Anoxybacillaceae</taxon>
        <taxon>Parageobacillus</taxon>
    </lineage>
</organism>
<evidence type="ECO:0000256" key="1">
    <source>
        <dbReference type="ARBA" id="ARBA00007789"/>
    </source>
</evidence>
<dbReference type="SUPFAM" id="SSF51679">
    <property type="entry name" value="Bacterial luciferase-like"/>
    <property type="match status" value="1"/>
</dbReference>
<name>A0A1I0SVK9_9BACL</name>
<reference evidence="4" key="1">
    <citation type="submission" date="2016-10" db="EMBL/GenBank/DDBJ databases">
        <authorList>
            <person name="Varghese N."/>
            <person name="Submissions S."/>
        </authorList>
    </citation>
    <scope>NUCLEOTIDE SEQUENCE [LARGE SCALE GENOMIC DNA]</scope>
    <source>
        <strain evidence="4">M1</strain>
    </source>
</reference>
<dbReference type="AlphaFoldDB" id="A0A1I0SVK9"/>
<dbReference type="STRING" id="186116.SAMN05192569_100620"/>
<dbReference type="EMBL" id="FOJS01000006">
    <property type="protein sequence ID" value="SFA43511.1"/>
    <property type="molecule type" value="Genomic_DNA"/>
</dbReference>
<dbReference type="Proteomes" id="UP000198650">
    <property type="component" value="Unassembled WGS sequence"/>
</dbReference>
<dbReference type="PANTHER" id="PTHR30137:SF19">
    <property type="entry name" value="LUCIFERASE-LIKE MONOOXYGENASE"/>
    <property type="match status" value="1"/>
</dbReference>
<dbReference type="Pfam" id="PF00296">
    <property type="entry name" value="Bac_luciferase"/>
    <property type="match status" value="1"/>
</dbReference>
<sequence length="377" mass="42567">MLKYITGKLIDIFLKLNHNEYKCLIVLWENFLKNALDHERMFFMRLKLSVLDQSPIAEGMTAEEALANTVRLAQFVEKLGYERFWVSEHHDTNSLAGSSPEVLLGHIGAKTSRIRIGSGGVMLPHYSAYKVAENFKVLAGLHPGRVDLGVGRAPGGMPIATIALQEGKRRDIDRYPEQIDDLLAYLHNDLPEKHPLHGLKATPNVQTAPDVWLLGSSSSTALLAAQKGLPYVFAQFINGEGGEYYTKLYREQFVPSKYLDKPRNMVAVFAICAETEEKAEWVASSLDLSLLMIEQGMMSNGTPSPEKAMAYPYSPFERKRVVENRKRMIVGTPKQMKEQLFRLSEAYETDEIMLVTITYDFQDKLTSFQLIAEEVWG</sequence>
<dbReference type="GO" id="GO:0005829">
    <property type="term" value="C:cytosol"/>
    <property type="evidence" value="ECO:0007669"/>
    <property type="project" value="TreeGrafter"/>
</dbReference>
<comment type="similarity">
    <text evidence="1">To bacterial alkanal monooxygenase alpha and beta chains.</text>
</comment>
<accession>A0A1I0SVK9</accession>
<protein>
    <submittedName>
        <fullName evidence="3">Luciferase family oxidoreductase, group 1</fullName>
    </submittedName>
</protein>
<proteinExistence type="predicted"/>
<evidence type="ECO:0000259" key="2">
    <source>
        <dbReference type="Pfam" id="PF00296"/>
    </source>
</evidence>
<dbReference type="GO" id="GO:0016705">
    <property type="term" value="F:oxidoreductase activity, acting on paired donors, with incorporation or reduction of molecular oxygen"/>
    <property type="evidence" value="ECO:0007669"/>
    <property type="project" value="InterPro"/>
</dbReference>
<dbReference type="FunFam" id="3.20.20.30:FF:000002">
    <property type="entry name" value="LLM class flavin-dependent oxidoreductase"/>
    <property type="match status" value="1"/>
</dbReference>
<evidence type="ECO:0000313" key="3">
    <source>
        <dbReference type="EMBL" id="SFA43511.1"/>
    </source>
</evidence>
<dbReference type="InterPro" id="IPR011251">
    <property type="entry name" value="Luciferase-like_dom"/>
</dbReference>
<gene>
    <name evidence="3" type="ORF">SAMN05192569_100620</name>
</gene>
<dbReference type="PANTHER" id="PTHR30137">
    <property type="entry name" value="LUCIFERASE-LIKE MONOOXYGENASE"/>
    <property type="match status" value="1"/>
</dbReference>